<dbReference type="EMBL" id="JAAMPI010000347">
    <property type="protein sequence ID" value="KAF4632439.1"/>
    <property type="molecule type" value="Genomic_DNA"/>
</dbReference>
<evidence type="ECO:0000313" key="2">
    <source>
        <dbReference type="EMBL" id="KAF4632439.1"/>
    </source>
</evidence>
<feature type="compositionally biased region" description="Basic residues" evidence="1">
    <location>
        <begin position="32"/>
        <end position="41"/>
    </location>
</feature>
<feature type="compositionally biased region" description="Polar residues" evidence="1">
    <location>
        <begin position="1"/>
        <end position="17"/>
    </location>
</feature>
<gene>
    <name evidence="2" type="ORF">G7Y89_g5682</name>
</gene>
<feature type="compositionally biased region" description="Basic and acidic residues" evidence="1">
    <location>
        <begin position="42"/>
        <end position="54"/>
    </location>
</feature>
<sequence length="637" mass="69798">MISQNGNSSESPKISSTETKDDDDVQFIFSAPRRRKRRRKRVDSLENKPQEKPKTSIPPLAHPTPDSAPPDPQQRARRGATGMVQQLELCHLSSNEKMSIPARSESLPAPLNAPVQASQHQPLRVDPSVESRSLVYPGRSLPGQISTSYSEGDPSPQVEPEKVSQDWRPINFGSISAKRQKRNGENLGTNPYLDDCDRFSEVSPKTAPCSMPAPLRDLAWGYIDIGSTKTRATPGLTGPEVATGSFYACDTLADVEPGAAVPHVPRAISPGASNAYITWQIPPMLPFEKSPGSNLTLPYQSSNYVLHGHVDFPPNRNQEPTNCGLCQTSTSNVMSNLSQFHPKPVVPLSPPRHLSAIGIAPCIPRVKYACVPPPSRSEPRSPLVLHQSPAEFPLNLPQTQSSDFLRRPSLYGIPAWPLPVPFVQGGFVSRIPSPRTELTCRTVNNRAFASEQTPHSSDTPPSLTSKTVARNRGGSDHRIVPQLGPSGDRPSKHSIESYIDAGPRKRARNQYSPNLIVDIAETCQYHFPFAAVAHCHNVPIEKVFDTFSGIIQLPLLRHADDRRRHGSLGKQRMKEYRDAKNAMEKAQEAEHKAHMKTLNASSERGIGKPPKSPAKAPVLLKAAVLNRTRESQSSTGS</sequence>
<feature type="compositionally biased region" description="Pro residues" evidence="1">
    <location>
        <begin position="60"/>
        <end position="72"/>
    </location>
</feature>
<organism evidence="2 3">
    <name type="scientific">Cudoniella acicularis</name>
    <dbReference type="NCBI Taxonomy" id="354080"/>
    <lineage>
        <taxon>Eukaryota</taxon>
        <taxon>Fungi</taxon>
        <taxon>Dikarya</taxon>
        <taxon>Ascomycota</taxon>
        <taxon>Pezizomycotina</taxon>
        <taxon>Leotiomycetes</taxon>
        <taxon>Helotiales</taxon>
        <taxon>Tricladiaceae</taxon>
        <taxon>Cudoniella</taxon>
    </lineage>
</organism>
<protein>
    <submittedName>
        <fullName evidence="2">Uncharacterized protein</fullName>
    </submittedName>
</protein>
<feature type="region of interest" description="Disordered" evidence="1">
    <location>
        <begin position="448"/>
        <end position="494"/>
    </location>
</feature>
<reference evidence="2 3" key="1">
    <citation type="submission" date="2020-03" db="EMBL/GenBank/DDBJ databases">
        <title>Draft Genome Sequence of Cudoniella acicularis.</title>
        <authorList>
            <person name="Buettner E."/>
            <person name="Kellner H."/>
        </authorList>
    </citation>
    <scope>NUCLEOTIDE SEQUENCE [LARGE SCALE GENOMIC DNA]</scope>
    <source>
        <strain evidence="2 3">DSM 108380</strain>
    </source>
</reference>
<name>A0A8H4RPB1_9HELO</name>
<keyword evidence="3" id="KW-1185">Reference proteome</keyword>
<evidence type="ECO:0000313" key="3">
    <source>
        <dbReference type="Proteomes" id="UP000566819"/>
    </source>
</evidence>
<dbReference type="AlphaFoldDB" id="A0A8H4RPB1"/>
<evidence type="ECO:0000256" key="1">
    <source>
        <dbReference type="SAM" id="MobiDB-lite"/>
    </source>
</evidence>
<accession>A0A8H4RPB1</accession>
<feature type="region of interest" description="Disordered" evidence="1">
    <location>
        <begin position="584"/>
        <end position="618"/>
    </location>
</feature>
<dbReference type="Proteomes" id="UP000566819">
    <property type="component" value="Unassembled WGS sequence"/>
</dbReference>
<proteinExistence type="predicted"/>
<dbReference type="OrthoDB" id="3515338at2759"/>
<feature type="region of interest" description="Disordered" evidence="1">
    <location>
        <begin position="1"/>
        <end position="167"/>
    </location>
</feature>
<comment type="caution">
    <text evidence="2">The sequence shown here is derived from an EMBL/GenBank/DDBJ whole genome shotgun (WGS) entry which is preliminary data.</text>
</comment>
<feature type="compositionally biased region" description="Polar residues" evidence="1">
    <location>
        <begin position="448"/>
        <end position="468"/>
    </location>
</feature>